<keyword evidence="5" id="KW-1185">Reference proteome</keyword>
<organism evidence="4 5">
    <name type="scientific">Ascodesmis nigricans</name>
    <dbReference type="NCBI Taxonomy" id="341454"/>
    <lineage>
        <taxon>Eukaryota</taxon>
        <taxon>Fungi</taxon>
        <taxon>Dikarya</taxon>
        <taxon>Ascomycota</taxon>
        <taxon>Pezizomycotina</taxon>
        <taxon>Pezizomycetes</taxon>
        <taxon>Pezizales</taxon>
        <taxon>Ascodesmidaceae</taxon>
        <taxon>Ascodesmis</taxon>
    </lineage>
</organism>
<protein>
    <submittedName>
        <fullName evidence="4">Alpha/beta-hydrolase</fullName>
    </submittedName>
</protein>
<sequence>MPLPAVSTTDILIYLLLLTLRFLFSSHLLLAITIALRALPFLLFQLPVEFFRERVLHLQPSSKCSEKTSTGGRRGRETTLFQAMVLKCMRYSFTNLPVPVARCFFDKFVVVGFYYWRLLRLSTSTPLRTPPKGLWIQYHHPPSSSPTSISPIFGPCTSCTPPSLPSPDLTILYLHGGGFTLGTPHFYLEFLTTLCSLLREAGFENPAIFALQYSLAPEMRYPSQVKEVEGAVEYVVERMGGRRERVVVMGDSAGGRLAVEVLMGGAGWVGLGVLVSPWVEVGEGKMGEREGEDYLDRERLREFAGLYYGPDNAAGHSIPLDSSQDGDGLKKVFPRHGITVYYSAQEILGNGIRELIEQLREHGEVKERMIGNVHAWVVASMFLGGDWEERGEGVRAVVKDVKMAMGEERGRKRERV</sequence>
<dbReference type="Proteomes" id="UP000298138">
    <property type="component" value="Unassembled WGS sequence"/>
</dbReference>
<dbReference type="EMBL" id="ML220159">
    <property type="protein sequence ID" value="TGZ77119.1"/>
    <property type="molecule type" value="Genomic_DNA"/>
</dbReference>
<gene>
    <name evidence="4" type="ORF">EX30DRAFT_335913</name>
</gene>
<feature type="transmembrane region" description="Helical" evidence="2">
    <location>
        <begin position="12"/>
        <end position="36"/>
    </location>
</feature>
<evidence type="ECO:0000313" key="4">
    <source>
        <dbReference type="EMBL" id="TGZ77119.1"/>
    </source>
</evidence>
<dbReference type="OrthoDB" id="408631at2759"/>
<dbReference type="AlphaFoldDB" id="A0A4S2MPB0"/>
<accession>A0A4S2MPB0</accession>
<feature type="domain" description="Alpha/beta hydrolase fold-3" evidence="3">
    <location>
        <begin position="171"/>
        <end position="365"/>
    </location>
</feature>
<reference evidence="4 5" key="1">
    <citation type="submission" date="2019-04" db="EMBL/GenBank/DDBJ databases">
        <title>Comparative genomics and transcriptomics to analyze fruiting body development in filamentous ascomycetes.</title>
        <authorList>
            <consortium name="DOE Joint Genome Institute"/>
            <person name="Lutkenhaus R."/>
            <person name="Traeger S."/>
            <person name="Breuer J."/>
            <person name="Kuo A."/>
            <person name="Lipzen A."/>
            <person name="Pangilinan J."/>
            <person name="Dilworth D."/>
            <person name="Sandor L."/>
            <person name="Poggeler S."/>
            <person name="Barry K."/>
            <person name="Grigoriev I.V."/>
            <person name="Nowrousian M."/>
        </authorList>
    </citation>
    <scope>NUCLEOTIDE SEQUENCE [LARGE SCALE GENOMIC DNA]</scope>
    <source>
        <strain evidence="4 5">CBS 389.68</strain>
    </source>
</reference>
<dbReference type="Pfam" id="PF07859">
    <property type="entry name" value="Abhydrolase_3"/>
    <property type="match status" value="1"/>
</dbReference>
<evidence type="ECO:0000259" key="3">
    <source>
        <dbReference type="Pfam" id="PF07859"/>
    </source>
</evidence>
<dbReference type="STRING" id="341454.A0A4S2MPB0"/>
<dbReference type="PANTHER" id="PTHR48081">
    <property type="entry name" value="AB HYDROLASE SUPERFAMILY PROTEIN C4A8.06C"/>
    <property type="match status" value="1"/>
</dbReference>
<dbReference type="SUPFAM" id="SSF53474">
    <property type="entry name" value="alpha/beta-Hydrolases"/>
    <property type="match status" value="1"/>
</dbReference>
<dbReference type="InParanoid" id="A0A4S2MPB0"/>
<proteinExistence type="predicted"/>
<name>A0A4S2MPB0_9PEZI</name>
<evidence type="ECO:0000256" key="2">
    <source>
        <dbReference type="SAM" id="Phobius"/>
    </source>
</evidence>
<keyword evidence="2" id="KW-1133">Transmembrane helix</keyword>
<dbReference type="PANTHER" id="PTHR48081:SF2">
    <property type="entry name" value="ALPHA_BETA-HYDROLASE"/>
    <property type="match status" value="1"/>
</dbReference>
<dbReference type="InterPro" id="IPR050300">
    <property type="entry name" value="GDXG_lipolytic_enzyme"/>
</dbReference>
<dbReference type="InterPro" id="IPR029058">
    <property type="entry name" value="AB_hydrolase_fold"/>
</dbReference>
<dbReference type="GO" id="GO:0016787">
    <property type="term" value="F:hydrolase activity"/>
    <property type="evidence" value="ECO:0007669"/>
    <property type="project" value="UniProtKB-KW"/>
</dbReference>
<dbReference type="InterPro" id="IPR013094">
    <property type="entry name" value="AB_hydrolase_3"/>
</dbReference>
<dbReference type="Gene3D" id="3.40.50.1820">
    <property type="entry name" value="alpha/beta hydrolase"/>
    <property type="match status" value="1"/>
</dbReference>
<evidence type="ECO:0000313" key="5">
    <source>
        <dbReference type="Proteomes" id="UP000298138"/>
    </source>
</evidence>
<keyword evidence="2" id="KW-0812">Transmembrane</keyword>
<evidence type="ECO:0000256" key="1">
    <source>
        <dbReference type="ARBA" id="ARBA00022801"/>
    </source>
</evidence>
<keyword evidence="1 4" id="KW-0378">Hydrolase</keyword>
<keyword evidence="2" id="KW-0472">Membrane</keyword>